<evidence type="ECO:0000313" key="3">
    <source>
        <dbReference type="EMBL" id="TGL39418.1"/>
    </source>
</evidence>
<evidence type="ECO:0000313" key="4">
    <source>
        <dbReference type="Proteomes" id="UP000297273"/>
    </source>
</evidence>
<evidence type="ECO:0000256" key="1">
    <source>
        <dbReference type="SAM" id="Coils"/>
    </source>
</evidence>
<accession>A0ABY2M8T4</accession>
<keyword evidence="4" id="KW-1185">Reference proteome</keyword>
<gene>
    <name evidence="3" type="ORF">EHQ53_15170</name>
</gene>
<evidence type="ECO:0000259" key="2">
    <source>
        <dbReference type="Pfam" id="PF16289"/>
    </source>
</evidence>
<name>A0ABY2M8T4_9LEPT</name>
<sequence>MLRNLRLAFGTFRFVTRLAEQGSRQVLAHSRNVVKPWSLDAIARNKAMTQNIKPKLLFVDTNILLDFYRVRDSKVSKELINKLIQSKDKLILTEQVEMEFKKNRQKAILETIKSIKSPNWDGLIIPPIMEDSDPSRVLNKTREQSKKQIQNLKKRIMDILVAPSSKDSVFTGMNKIFEYQSDLNLNRGNKLKYTVRKLARKRFALGFPPRKDSEISLGDAINWEWIIYCAKEKSADVIIVSRDSDFGISYENHTVINDWLHKEFKERVGYKKIILSNKLTEGLKFIDVSLSEKAKNFDAEVQKEYSKSTPEDLLRISPVAYNRLLDTLNPLDD</sequence>
<dbReference type="EMBL" id="RQGC01000012">
    <property type="protein sequence ID" value="TGL39418.1"/>
    <property type="molecule type" value="Genomic_DNA"/>
</dbReference>
<protein>
    <recommendedName>
        <fullName evidence="2">DUF4935 domain-containing protein</fullName>
    </recommendedName>
</protein>
<dbReference type="Proteomes" id="UP000297273">
    <property type="component" value="Unassembled WGS sequence"/>
</dbReference>
<feature type="coiled-coil region" evidence="1">
    <location>
        <begin position="135"/>
        <end position="162"/>
    </location>
</feature>
<comment type="caution">
    <text evidence="3">The sequence shown here is derived from an EMBL/GenBank/DDBJ whole genome shotgun (WGS) entry which is preliminary data.</text>
</comment>
<organism evidence="3 4">
    <name type="scientific">Leptospira langatensis</name>
    <dbReference type="NCBI Taxonomy" id="2484983"/>
    <lineage>
        <taxon>Bacteria</taxon>
        <taxon>Pseudomonadati</taxon>
        <taxon>Spirochaetota</taxon>
        <taxon>Spirochaetia</taxon>
        <taxon>Leptospirales</taxon>
        <taxon>Leptospiraceae</taxon>
        <taxon>Leptospira</taxon>
    </lineage>
</organism>
<dbReference type="InterPro" id="IPR032557">
    <property type="entry name" value="DUF4935"/>
</dbReference>
<keyword evidence="1" id="KW-0175">Coiled coil</keyword>
<feature type="domain" description="DUF4935" evidence="2">
    <location>
        <begin position="57"/>
        <end position="246"/>
    </location>
</feature>
<proteinExistence type="predicted"/>
<reference evidence="4" key="1">
    <citation type="journal article" date="2019" name="PLoS Negl. Trop. Dis.">
        <title>Revisiting the worldwide diversity of Leptospira species in the environment.</title>
        <authorList>
            <person name="Vincent A.T."/>
            <person name="Schiettekatte O."/>
            <person name="Bourhy P."/>
            <person name="Veyrier F.J."/>
            <person name="Picardeau M."/>
        </authorList>
    </citation>
    <scope>NUCLEOTIDE SEQUENCE [LARGE SCALE GENOMIC DNA]</scope>
    <source>
        <strain evidence="4">201702690</strain>
    </source>
</reference>
<dbReference type="Pfam" id="PF16289">
    <property type="entry name" value="PIN_12"/>
    <property type="match status" value="1"/>
</dbReference>